<accession>A0A6J5LQ55</accession>
<evidence type="ECO:0000313" key="1">
    <source>
        <dbReference type="EMBL" id="CAB4136321.1"/>
    </source>
</evidence>
<proteinExistence type="predicted"/>
<name>A0A6J5LQ55_9CAUD</name>
<protein>
    <submittedName>
        <fullName evidence="1">Uncharacterized protein</fullName>
    </submittedName>
</protein>
<gene>
    <name evidence="1" type="ORF">UFOVP299_46</name>
</gene>
<sequence length="68" mass="8039">MAIKILKNLLLNLKIKKMIQNKCRTLGDLKKILSNLKKENNVKDIELIKFYEKKINTETEKILNKLIN</sequence>
<dbReference type="EMBL" id="LR796313">
    <property type="protein sequence ID" value="CAB4136321.1"/>
    <property type="molecule type" value="Genomic_DNA"/>
</dbReference>
<organism evidence="1">
    <name type="scientific">uncultured Caudovirales phage</name>
    <dbReference type="NCBI Taxonomy" id="2100421"/>
    <lineage>
        <taxon>Viruses</taxon>
        <taxon>Duplodnaviria</taxon>
        <taxon>Heunggongvirae</taxon>
        <taxon>Uroviricota</taxon>
        <taxon>Caudoviricetes</taxon>
        <taxon>Peduoviridae</taxon>
        <taxon>Maltschvirus</taxon>
        <taxon>Maltschvirus maltsch</taxon>
    </lineage>
</organism>
<reference evidence="1" key="1">
    <citation type="submission" date="2020-04" db="EMBL/GenBank/DDBJ databases">
        <authorList>
            <person name="Chiriac C."/>
            <person name="Salcher M."/>
            <person name="Ghai R."/>
            <person name="Kavagutti S V."/>
        </authorList>
    </citation>
    <scope>NUCLEOTIDE SEQUENCE</scope>
</reference>